<dbReference type="Pfam" id="PF07221">
    <property type="entry name" value="GlcNAc_2-epim"/>
    <property type="match status" value="1"/>
</dbReference>
<keyword evidence="4" id="KW-1185">Reference proteome</keyword>
<evidence type="ECO:0000256" key="1">
    <source>
        <dbReference type="ARBA" id="ARBA00008558"/>
    </source>
</evidence>
<dbReference type="AlphaFoldDB" id="A0A840SPF1"/>
<dbReference type="Gene3D" id="1.50.10.10">
    <property type="match status" value="1"/>
</dbReference>
<name>A0A840SPF1_9RHOB</name>
<reference evidence="3 4" key="1">
    <citation type="submission" date="2020-08" db="EMBL/GenBank/DDBJ databases">
        <title>Genomic Encyclopedia of Type Strains, Phase IV (KMG-IV): sequencing the most valuable type-strain genomes for metagenomic binning, comparative biology and taxonomic classification.</title>
        <authorList>
            <person name="Goeker M."/>
        </authorList>
    </citation>
    <scope>NUCLEOTIDE SEQUENCE [LARGE SCALE GENOMIC DNA]</scope>
    <source>
        <strain evidence="3 4">DSM 101730</strain>
    </source>
</reference>
<dbReference type="InterPro" id="IPR008928">
    <property type="entry name" value="6-hairpin_glycosidase_sf"/>
</dbReference>
<evidence type="ECO:0000313" key="3">
    <source>
        <dbReference type="EMBL" id="MBB5222268.1"/>
    </source>
</evidence>
<dbReference type="InterPro" id="IPR012341">
    <property type="entry name" value="6hp_glycosidase-like_sf"/>
</dbReference>
<dbReference type="SUPFAM" id="SSF48208">
    <property type="entry name" value="Six-hairpin glycosidases"/>
    <property type="match status" value="1"/>
</dbReference>
<organism evidence="3 4">
    <name type="scientific">Amaricoccus macauensis</name>
    <dbReference type="NCBI Taxonomy" id="57001"/>
    <lineage>
        <taxon>Bacteria</taxon>
        <taxon>Pseudomonadati</taxon>
        <taxon>Pseudomonadota</taxon>
        <taxon>Alphaproteobacteria</taxon>
        <taxon>Rhodobacterales</taxon>
        <taxon>Paracoccaceae</taxon>
        <taxon>Amaricoccus</taxon>
    </lineage>
</organism>
<dbReference type="GO" id="GO:0005975">
    <property type="term" value="P:carbohydrate metabolic process"/>
    <property type="evidence" value="ECO:0007669"/>
    <property type="project" value="InterPro"/>
</dbReference>
<gene>
    <name evidence="3" type="ORF">HNP73_002204</name>
</gene>
<dbReference type="EMBL" id="JACHFM010000002">
    <property type="protein sequence ID" value="MBB5222268.1"/>
    <property type="molecule type" value="Genomic_DNA"/>
</dbReference>
<dbReference type="Proteomes" id="UP000549457">
    <property type="component" value="Unassembled WGS sequence"/>
</dbReference>
<dbReference type="GO" id="GO:0016853">
    <property type="term" value="F:isomerase activity"/>
    <property type="evidence" value="ECO:0007669"/>
    <property type="project" value="UniProtKB-KW"/>
</dbReference>
<evidence type="ECO:0000256" key="2">
    <source>
        <dbReference type="ARBA" id="ARBA00023235"/>
    </source>
</evidence>
<dbReference type="InterPro" id="IPR010819">
    <property type="entry name" value="AGE/CE"/>
</dbReference>
<evidence type="ECO:0000313" key="4">
    <source>
        <dbReference type="Proteomes" id="UP000549457"/>
    </source>
</evidence>
<comment type="similarity">
    <text evidence="1">Belongs to the N-acylglucosamine 2-epimerase family.</text>
</comment>
<keyword evidence="2" id="KW-0413">Isomerase</keyword>
<accession>A0A840SPF1</accession>
<dbReference type="RefSeq" id="WP_184148825.1">
    <property type="nucleotide sequence ID" value="NZ_JACHFM010000002.1"/>
</dbReference>
<dbReference type="PANTHER" id="PTHR15108">
    <property type="entry name" value="N-ACYLGLUCOSAMINE-2-EPIMERASE"/>
    <property type="match status" value="1"/>
</dbReference>
<comment type="caution">
    <text evidence="3">The sequence shown here is derived from an EMBL/GenBank/DDBJ whole genome shotgun (WGS) entry which is preliminary data.</text>
</comment>
<sequence length="403" mass="45406">MSSLIWTTLPYHRLWLLDQTNALFEFFEPCSIDPKGGFFTLDDRGRPLDSDQRQLHTVTRLVHCFAIARLLGRPGAERFIDHGMSYLWSAHRDDARGGYRWDATEGGDASKQAYGHAFVLLAASSAKVAGHPDADRLLADVSEVIRQRFWEETHGAVAEEFAADWSPVSGYRGQNSNMHMTEALMAAFEATRDAEYLAMAERIATRVIAMTAAENGWRVLEHFDTDWRPDPDYSNGDVFRPYGTTPGHSLEWTRLLLQLWQLGEERLDWLPDAAEALFLRATTDAWDPRGGFVYTLDWTGAPRLKNRLWWPAAEGIGASAFLNALRPSADYEIWYRRIWDFVATELIDRASGGWYPQPYNDGTNPLFAGKPDLYHALQACLIPLVPATGSITHGLITRGLALS</sequence>
<proteinExistence type="inferred from homology"/>
<protein>
    <submittedName>
        <fullName evidence="3">Mannose/cellobiose epimerase-like protein (N-acyl-D-glucosamine 2-epimerase family)</fullName>
    </submittedName>
</protein>